<dbReference type="PANTHER" id="PTHR14027:SF2">
    <property type="entry name" value="RNA POLYMERASE-ASSOCIATED PROTEIN CTR9 HOMOLOG"/>
    <property type="match status" value="1"/>
</dbReference>
<evidence type="ECO:0000256" key="2">
    <source>
        <dbReference type="ARBA" id="ARBA00022803"/>
    </source>
</evidence>
<evidence type="ECO:0000256" key="1">
    <source>
        <dbReference type="ARBA" id="ARBA00022737"/>
    </source>
</evidence>
<dbReference type="RefSeq" id="WP_386734809.1">
    <property type="nucleotide sequence ID" value="NZ_JBHRXI010000006.1"/>
</dbReference>
<dbReference type="Gene3D" id="1.25.40.10">
    <property type="entry name" value="Tetratricopeptide repeat domain"/>
    <property type="match status" value="1"/>
</dbReference>
<dbReference type="InterPro" id="IPR031101">
    <property type="entry name" value="Ctr9"/>
</dbReference>
<evidence type="ECO:0000256" key="3">
    <source>
        <dbReference type="PROSITE-ProRule" id="PRU00339"/>
    </source>
</evidence>
<protein>
    <submittedName>
        <fullName evidence="4">Tetratricopeptide repeat protein</fullName>
    </submittedName>
</protein>
<evidence type="ECO:0000313" key="4">
    <source>
        <dbReference type="EMBL" id="MFC3613623.1"/>
    </source>
</evidence>
<evidence type="ECO:0000313" key="5">
    <source>
        <dbReference type="Proteomes" id="UP001595629"/>
    </source>
</evidence>
<dbReference type="InterPro" id="IPR019734">
    <property type="entry name" value="TPR_rpt"/>
</dbReference>
<dbReference type="Proteomes" id="UP001595629">
    <property type="component" value="Unassembled WGS sequence"/>
</dbReference>
<comment type="caution">
    <text evidence="4">The sequence shown here is derived from an EMBL/GenBank/DDBJ whole genome shotgun (WGS) entry which is preliminary data.</text>
</comment>
<dbReference type="PROSITE" id="PS50005">
    <property type="entry name" value="TPR"/>
    <property type="match status" value="1"/>
</dbReference>
<keyword evidence="2 3" id="KW-0802">TPR repeat</keyword>
<dbReference type="EMBL" id="JBHRXI010000006">
    <property type="protein sequence ID" value="MFC3613623.1"/>
    <property type="molecule type" value="Genomic_DNA"/>
</dbReference>
<dbReference type="SUPFAM" id="SSF48452">
    <property type="entry name" value="TPR-like"/>
    <property type="match status" value="1"/>
</dbReference>
<accession>A0ABV7TEI9</accession>
<dbReference type="InterPro" id="IPR011990">
    <property type="entry name" value="TPR-like_helical_dom_sf"/>
</dbReference>
<reference evidence="5" key="1">
    <citation type="journal article" date="2019" name="Int. J. Syst. Evol. Microbiol.">
        <title>The Global Catalogue of Microorganisms (GCM) 10K type strain sequencing project: providing services to taxonomists for standard genome sequencing and annotation.</title>
        <authorList>
            <consortium name="The Broad Institute Genomics Platform"/>
            <consortium name="The Broad Institute Genome Sequencing Center for Infectious Disease"/>
            <person name="Wu L."/>
            <person name="Ma J."/>
        </authorList>
    </citation>
    <scope>NUCLEOTIDE SEQUENCE [LARGE SCALE GENOMIC DNA]</scope>
    <source>
        <strain evidence="5">KCTC 42911</strain>
    </source>
</reference>
<dbReference type="PANTHER" id="PTHR14027">
    <property type="entry name" value="RNA POLYMERASE-ASSOCIATED PROTEIN CTR9"/>
    <property type="match status" value="1"/>
</dbReference>
<name>A0ABV7TEI9_9RHOB</name>
<dbReference type="Pfam" id="PF13432">
    <property type="entry name" value="TPR_16"/>
    <property type="match status" value="2"/>
</dbReference>
<keyword evidence="1" id="KW-0677">Repeat</keyword>
<proteinExistence type="predicted"/>
<feature type="repeat" description="TPR" evidence="3">
    <location>
        <begin position="141"/>
        <end position="174"/>
    </location>
</feature>
<sequence length="199" mass="21352">MGGDPIERAIDSLKRNEPLQALTALDGLPDQRQNGPEVLLLRGVCCLATGDGQRAYGYLSRAHQQKAGDPVITRNLITAILAIAREGTLPQAVAHYENVLDLDPANAPALLGLAHCLRESCDFADAAELYRAYLTEQADDVAALIGLGYCLQELRRHDEARAVYDRALALDPDARPLVLKSKSTASAGSISLTGYAPTF</sequence>
<keyword evidence="5" id="KW-1185">Reference proteome</keyword>
<dbReference type="SMART" id="SM00028">
    <property type="entry name" value="TPR"/>
    <property type="match status" value="3"/>
</dbReference>
<organism evidence="4 5">
    <name type="scientific">Lutimaribacter marinistellae</name>
    <dbReference type="NCBI Taxonomy" id="1820329"/>
    <lineage>
        <taxon>Bacteria</taxon>
        <taxon>Pseudomonadati</taxon>
        <taxon>Pseudomonadota</taxon>
        <taxon>Alphaproteobacteria</taxon>
        <taxon>Rhodobacterales</taxon>
        <taxon>Roseobacteraceae</taxon>
        <taxon>Lutimaribacter</taxon>
    </lineage>
</organism>
<gene>
    <name evidence="4" type="ORF">ACFORG_07605</name>
</gene>